<accession>A0A9D2NAT9</accession>
<dbReference type="GO" id="GO:0016020">
    <property type="term" value="C:membrane"/>
    <property type="evidence" value="ECO:0007669"/>
    <property type="project" value="InterPro"/>
</dbReference>
<keyword evidence="1" id="KW-1133">Transmembrane helix</keyword>
<comment type="caution">
    <text evidence="2">The sequence shown here is derived from an EMBL/GenBank/DDBJ whole genome shotgun (WGS) entry which is preliminary data.</text>
</comment>
<dbReference type="GO" id="GO:0042910">
    <property type="term" value="F:xenobiotic transmembrane transporter activity"/>
    <property type="evidence" value="ECO:0007669"/>
    <property type="project" value="InterPro"/>
</dbReference>
<reference evidence="2" key="2">
    <citation type="submission" date="2021-04" db="EMBL/GenBank/DDBJ databases">
        <authorList>
            <person name="Gilroy R."/>
        </authorList>
    </citation>
    <scope>NUCLEOTIDE SEQUENCE</scope>
    <source>
        <strain evidence="2">CHK185-5351</strain>
    </source>
</reference>
<evidence type="ECO:0000313" key="3">
    <source>
        <dbReference type="Proteomes" id="UP000823849"/>
    </source>
</evidence>
<dbReference type="Proteomes" id="UP000823849">
    <property type="component" value="Unassembled WGS sequence"/>
</dbReference>
<dbReference type="GO" id="GO:0015297">
    <property type="term" value="F:antiporter activity"/>
    <property type="evidence" value="ECO:0007669"/>
    <property type="project" value="InterPro"/>
</dbReference>
<keyword evidence="1" id="KW-0472">Membrane</keyword>
<dbReference type="EMBL" id="DWWU01000015">
    <property type="protein sequence ID" value="HJC14887.1"/>
    <property type="molecule type" value="Genomic_DNA"/>
</dbReference>
<dbReference type="Pfam" id="PF01554">
    <property type="entry name" value="MatE"/>
    <property type="match status" value="1"/>
</dbReference>
<evidence type="ECO:0000256" key="1">
    <source>
        <dbReference type="SAM" id="Phobius"/>
    </source>
</evidence>
<organism evidence="2 3">
    <name type="scientific">Candidatus Fusicatenibacter intestinigallinarum</name>
    <dbReference type="NCBI Taxonomy" id="2838598"/>
    <lineage>
        <taxon>Bacteria</taxon>
        <taxon>Bacillati</taxon>
        <taxon>Bacillota</taxon>
        <taxon>Clostridia</taxon>
        <taxon>Lachnospirales</taxon>
        <taxon>Lachnospiraceae</taxon>
        <taxon>Fusicatenibacter</taxon>
    </lineage>
</organism>
<protein>
    <submittedName>
        <fullName evidence="2">Uncharacterized protein</fullName>
    </submittedName>
</protein>
<feature type="transmembrane region" description="Helical" evidence="1">
    <location>
        <begin position="90"/>
        <end position="109"/>
    </location>
</feature>
<proteinExistence type="predicted"/>
<dbReference type="AlphaFoldDB" id="A0A9D2NAT9"/>
<keyword evidence="1" id="KW-0812">Transmembrane</keyword>
<sequence>MVAMTVAYWVFSAPLVRIFLDNSEVVAYGSIFLRGACLAIPFLAIDFTFVFVFQSVGMGHTSLILAITRKIILEIPLLFLRNWLFPLYGLPYAQVLAEVVLAAVGFLMLRRVFRQNTENQTLSRN</sequence>
<name>A0A9D2NAT9_9FIRM</name>
<dbReference type="InterPro" id="IPR002528">
    <property type="entry name" value="MATE_fam"/>
</dbReference>
<reference evidence="2" key="1">
    <citation type="journal article" date="2021" name="PeerJ">
        <title>Extensive microbial diversity within the chicken gut microbiome revealed by metagenomics and culture.</title>
        <authorList>
            <person name="Gilroy R."/>
            <person name="Ravi A."/>
            <person name="Getino M."/>
            <person name="Pursley I."/>
            <person name="Horton D.L."/>
            <person name="Alikhan N.F."/>
            <person name="Baker D."/>
            <person name="Gharbi K."/>
            <person name="Hall N."/>
            <person name="Watson M."/>
            <person name="Adriaenssens E.M."/>
            <person name="Foster-Nyarko E."/>
            <person name="Jarju S."/>
            <person name="Secka A."/>
            <person name="Antonio M."/>
            <person name="Oren A."/>
            <person name="Chaudhuri R.R."/>
            <person name="La Ragione R."/>
            <person name="Hildebrand F."/>
            <person name="Pallen M.J."/>
        </authorList>
    </citation>
    <scope>NUCLEOTIDE SEQUENCE</scope>
    <source>
        <strain evidence="2">CHK185-5351</strain>
    </source>
</reference>
<evidence type="ECO:0000313" key="2">
    <source>
        <dbReference type="EMBL" id="HJC14887.1"/>
    </source>
</evidence>
<gene>
    <name evidence="2" type="ORF">H9705_03520</name>
</gene>
<feature type="transmembrane region" description="Helical" evidence="1">
    <location>
        <begin position="31"/>
        <end position="51"/>
    </location>
</feature>